<evidence type="ECO:0000313" key="2">
    <source>
        <dbReference type="EMBL" id="GHB29120.1"/>
    </source>
</evidence>
<protein>
    <submittedName>
        <fullName evidence="2">Phosphoglycerate mutase</fullName>
    </submittedName>
</protein>
<sequence>MAFYSIPNLASNLVELTSIFCIFDFLTKSFLVMKFLYVLRHGESEPSNYEGDFQRVLTSFGKNQVQFLAERLAKRELNFDKILCSTAKRTKQTCDYILKEIPVDKVAYKDNLYECDLMELIEELQRVEKDVEHLLLVGHNPGVSALVSYLSGEFFLSMSPGDLVILSLEIDKWNFLSQDIAIILDILR</sequence>
<organism evidence="2 3">
    <name type="scientific">Mongoliitalea lutea</name>
    <dbReference type="NCBI Taxonomy" id="849756"/>
    <lineage>
        <taxon>Bacteria</taxon>
        <taxon>Pseudomonadati</taxon>
        <taxon>Bacteroidota</taxon>
        <taxon>Cytophagia</taxon>
        <taxon>Cytophagales</taxon>
        <taxon>Cyclobacteriaceae</taxon>
        <taxon>Mongoliitalea</taxon>
    </lineage>
</organism>
<reference evidence="2" key="1">
    <citation type="journal article" date="2014" name="Int. J. Syst. Evol. Microbiol.">
        <title>Complete genome sequence of Corynebacterium casei LMG S-19264T (=DSM 44701T), isolated from a smear-ripened cheese.</title>
        <authorList>
            <consortium name="US DOE Joint Genome Institute (JGI-PGF)"/>
            <person name="Walter F."/>
            <person name="Albersmeier A."/>
            <person name="Kalinowski J."/>
            <person name="Ruckert C."/>
        </authorList>
    </citation>
    <scope>NUCLEOTIDE SEQUENCE</scope>
    <source>
        <strain evidence="2">KCTC 23224</strain>
    </source>
</reference>
<dbReference type="Proteomes" id="UP000642809">
    <property type="component" value="Unassembled WGS sequence"/>
</dbReference>
<dbReference type="EMBL" id="BMYF01000003">
    <property type="protein sequence ID" value="GHB29120.1"/>
    <property type="molecule type" value="Genomic_DNA"/>
</dbReference>
<dbReference type="Gene3D" id="3.40.50.1240">
    <property type="entry name" value="Phosphoglycerate mutase-like"/>
    <property type="match status" value="1"/>
</dbReference>
<dbReference type="InterPro" id="IPR029033">
    <property type="entry name" value="His_PPase_superfam"/>
</dbReference>
<dbReference type="SUPFAM" id="SSF53254">
    <property type="entry name" value="Phosphoglycerate mutase-like"/>
    <property type="match status" value="1"/>
</dbReference>
<proteinExistence type="predicted"/>
<name>A0A8J3G4A9_9BACT</name>
<keyword evidence="3" id="KW-1185">Reference proteome</keyword>
<dbReference type="PANTHER" id="PTHR20935:SF1">
    <property type="entry name" value="SLL1549 PROTEIN"/>
    <property type="match status" value="1"/>
</dbReference>
<dbReference type="CDD" id="cd07067">
    <property type="entry name" value="HP_PGM_like"/>
    <property type="match status" value="1"/>
</dbReference>
<dbReference type="GO" id="GO:0016787">
    <property type="term" value="F:hydrolase activity"/>
    <property type="evidence" value="ECO:0007669"/>
    <property type="project" value="UniProtKB-KW"/>
</dbReference>
<gene>
    <name evidence="2" type="ORF">GCM10008106_07470</name>
</gene>
<dbReference type="AlphaFoldDB" id="A0A8J3G4A9"/>
<dbReference type="InterPro" id="IPR051021">
    <property type="entry name" value="Mito_Ser/Thr_phosphatase"/>
</dbReference>
<comment type="caution">
    <text evidence="2">The sequence shown here is derived from an EMBL/GenBank/DDBJ whole genome shotgun (WGS) entry which is preliminary data.</text>
</comment>
<reference evidence="2" key="2">
    <citation type="submission" date="2020-09" db="EMBL/GenBank/DDBJ databases">
        <authorList>
            <person name="Sun Q."/>
            <person name="Kim S."/>
        </authorList>
    </citation>
    <scope>NUCLEOTIDE SEQUENCE</scope>
    <source>
        <strain evidence="2">KCTC 23224</strain>
    </source>
</reference>
<dbReference type="Pfam" id="PF00300">
    <property type="entry name" value="His_Phos_1"/>
    <property type="match status" value="1"/>
</dbReference>
<dbReference type="PANTHER" id="PTHR20935">
    <property type="entry name" value="PHOSPHOGLYCERATE MUTASE-RELATED"/>
    <property type="match status" value="1"/>
</dbReference>
<evidence type="ECO:0000256" key="1">
    <source>
        <dbReference type="ARBA" id="ARBA00022801"/>
    </source>
</evidence>
<dbReference type="InterPro" id="IPR013078">
    <property type="entry name" value="His_Pase_superF_clade-1"/>
</dbReference>
<keyword evidence="1" id="KW-0378">Hydrolase</keyword>
<accession>A0A8J3G4A9</accession>
<evidence type="ECO:0000313" key="3">
    <source>
        <dbReference type="Proteomes" id="UP000642809"/>
    </source>
</evidence>